<feature type="transmembrane region" description="Helical" evidence="8">
    <location>
        <begin position="34"/>
        <end position="53"/>
    </location>
</feature>
<dbReference type="GO" id="GO:0004222">
    <property type="term" value="F:metalloendopeptidase activity"/>
    <property type="evidence" value="ECO:0007669"/>
    <property type="project" value="InterPro"/>
</dbReference>
<keyword evidence="2" id="KW-0479">Metal-binding</keyword>
<keyword evidence="5 6" id="KW-0482">Metalloprotease</keyword>
<dbReference type="PANTHER" id="PTHR10120">
    <property type="entry name" value="CAAX PRENYL PROTEASE 1"/>
    <property type="match status" value="1"/>
</dbReference>
<evidence type="ECO:0000259" key="10">
    <source>
        <dbReference type="Pfam" id="PF16491"/>
    </source>
</evidence>
<evidence type="ECO:0000256" key="5">
    <source>
        <dbReference type="ARBA" id="ARBA00023049"/>
    </source>
</evidence>
<dbReference type="InterPro" id="IPR001915">
    <property type="entry name" value="Peptidase_M48"/>
</dbReference>
<feature type="transmembrane region" description="Helical" evidence="8">
    <location>
        <begin position="114"/>
        <end position="140"/>
    </location>
</feature>
<accession>A0A4Y9SSK1</accession>
<feature type="transmembrane region" description="Helical" evidence="8">
    <location>
        <begin position="73"/>
        <end position="94"/>
    </location>
</feature>
<protein>
    <submittedName>
        <fullName evidence="11">M48 family peptidase</fullName>
    </submittedName>
</protein>
<dbReference type="RefSeq" id="WP_135200771.1">
    <property type="nucleotide sequence ID" value="NZ_SPVG01000067.1"/>
</dbReference>
<feature type="transmembrane region" description="Helical" evidence="8">
    <location>
        <begin position="263"/>
        <end position="288"/>
    </location>
</feature>
<feature type="domain" description="Peptidase M48" evidence="9">
    <location>
        <begin position="186"/>
        <end position="382"/>
    </location>
</feature>
<dbReference type="GO" id="GO:0006508">
    <property type="term" value="P:proteolysis"/>
    <property type="evidence" value="ECO:0007669"/>
    <property type="project" value="UniProtKB-KW"/>
</dbReference>
<dbReference type="GO" id="GO:0046872">
    <property type="term" value="F:metal ion binding"/>
    <property type="evidence" value="ECO:0007669"/>
    <property type="project" value="UniProtKB-KW"/>
</dbReference>
<feature type="transmembrane region" description="Helical" evidence="8">
    <location>
        <begin position="147"/>
        <end position="170"/>
    </location>
</feature>
<feature type="transmembrane region" description="Helical" evidence="8">
    <location>
        <begin position="300"/>
        <end position="319"/>
    </location>
</feature>
<dbReference type="Pfam" id="PF16491">
    <property type="entry name" value="Peptidase_M48_N"/>
    <property type="match status" value="1"/>
</dbReference>
<evidence type="ECO:0000256" key="1">
    <source>
        <dbReference type="ARBA" id="ARBA00022670"/>
    </source>
</evidence>
<comment type="cofactor">
    <cofactor evidence="6">
        <name>Zn(2+)</name>
        <dbReference type="ChEBI" id="CHEBI:29105"/>
    </cofactor>
    <text evidence="6">Binds 1 zinc ion per subunit.</text>
</comment>
<dbReference type="Gene3D" id="3.30.2010.10">
    <property type="entry name" value="Metalloproteases ('zincins'), catalytic domain"/>
    <property type="match status" value="1"/>
</dbReference>
<name>A0A4Y9SSK1_9BURK</name>
<feature type="region of interest" description="Disordered" evidence="7">
    <location>
        <begin position="389"/>
        <end position="408"/>
    </location>
</feature>
<comment type="caution">
    <text evidence="11">The sequence shown here is derived from an EMBL/GenBank/DDBJ whole genome shotgun (WGS) entry which is preliminary data.</text>
</comment>
<evidence type="ECO:0000256" key="6">
    <source>
        <dbReference type="RuleBase" id="RU003983"/>
    </source>
</evidence>
<proteinExistence type="inferred from homology"/>
<dbReference type="InterPro" id="IPR023298">
    <property type="entry name" value="ATPase_P-typ_TM_dom_sf"/>
</dbReference>
<dbReference type="Pfam" id="PF01435">
    <property type="entry name" value="Peptidase_M48"/>
    <property type="match status" value="1"/>
</dbReference>
<keyword evidence="8" id="KW-0472">Membrane</keyword>
<keyword evidence="8" id="KW-0812">Transmembrane</keyword>
<evidence type="ECO:0000256" key="7">
    <source>
        <dbReference type="SAM" id="MobiDB-lite"/>
    </source>
</evidence>
<keyword evidence="3 6" id="KW-0378">Hydrolase</keyword>
<comment type="similarity">
    <text evidence="6">Belongs to the peptidase M48 family.</text>
</comment>
<organism evidence="11 12">
    <name type="scientific">Duganella callida</name>
    <dbReference type="NCBI Taxonomy" id="2561932"/>
    <lineage>
        <taxon>Bacteria</taxon>
        <taxon>Pseudomonadati</taxon>
        <taxon>Pseudomonadota</taxon>
        <taxon>Betaproteobacteria</taxon>
        <taxon>Burkholderiales</taxon>
        <taxon>Oxalobacteraceae</taxon>
        <taxon>Telluria group</taxon>
        <taxon>Duganella</taxon>
    </lineage>
</organism>
<keyword evidence="1 6" id="KW-0645">Protease</keyword>
<evidence type="ECO:0000256" key="4">
    <source>
        <dbReference type="ARBA" id="ARBA00022833"/>
    </source>
</evidence>
<evidence type="ECO:0000259" key="9">
    <source>
        <dbReference type="Pfam" id="PF01435"/>
    </source>
</evidence>
<dbReference type="SUPFAM" id="SSF81665">
    <property type="entry name" value="Calcium ATPase, transmembrane domain M"/>
    <property type="match status" value="1"/>
</dbReference>
<feature type="compositionally biased region" description="Pro residues" evidence="7">
    <location>
        <begin position="393"/>
        <end position="408"/>
    </location>
</feature>
<reference evidence="11 12" key="1">
    <citation type="submission" date="2019-03" db="EMBL/GenBank/DDBJ databases">
        <title>Draft Genome Sequence of Duganella callidus sp. nov., a Novel Duganella Species Isolated from Cultivated Soil.</title>
        <authorList>
            <person name="Raths R."/>
            <person name="Peta V."/>
            <person name="Bucking H."/>
        </authorList>
    </citation>
    <scope>NUCLEOTIDE SEQUENCE [LARGE SCALE GENOMIC DNA]</scope>
    <source>
        <strain evidence="11 12">DN04</strain>
    </source>
</reference>
<evidence type="ECO:0000256" key="8">
    <source>
        <dbReference type="SAM" id="Phobius"/>
    </source>
</evidence>
<evidence type="ECO:0000256" key="3">
    <source>
        <dbReference type="ARBA" id="ARBA00022801"/>
    </source>
</evidence>
<keyword evidence="12" id="KW-1185">Reference proteome</keyword>
<dbReference type="InterPro" id="IPR032456">
    <property type="entry name" value="Peptidase_M48_N"/>
</dbReference>
<keyword evidence="4 6" id="KW-0862">Zinc</keyword>
<sequence length="408" mass="44856">MTNFIPAASTAGYLAQLPADVRERAIDYTHGSHWLLLLSALVGVIINLIIIRWGLLERVQARWQRRRPRPWSAAFAVAVVYYAAAWLLDLPWAVYSKWWREVHYGLSTQGLGAWIGQSLVSACFSALLVACLLMLLYALMRRAPRRWWLWSSAVTSAIIVFAIVIVPVVVEPRFNNYQPLPAGSQRDAIAALASEAGIAADRIVWFDGSKQSSNYTANVTGLFGTARIAVSDTLLNQASSAELRAVVAHEIGHYVMHHALLLALAYSALLTLAFFVTHLLYAPLVAWLRLDGLHALSNPAGLPLLSIIVTLSFVLLTPVTNGLTRYVENQADVYSLAHAREPDGMAIALLRTADYRAPEPGALEEWLFYDHPSIARRIQRAMALKTQAATVPPAAPASAPPSPLQQTR</sequence>
<evidence type="ECO:0000313" key="12">
    <source>
        <dbReference type="Proteomes" id="UP000297729"/>
    </source>
</evidence>
<evidence type="ECO:0000256" key="2">
    <source>
        <dbReference type="ARBA" id="ARBA00022723"/>
    </source>
</evidence>
<dbReference type="AlphaFoldDB" id="A0A4Y9SSK1"/>
<feature type="domain" description="CAAX prenyl protease 1 N-terminal" evidence="10">
    <location>
        <begin position="19"/>
        <end position="175"/>
    </location>
</feature>
<keyword evidence="8" id="KW-1133">Transmembrane helix</keyword>
<dbReference type="EMBL" id="SPVG01000067">
    <property type="protein sequence ID" value="TFW27623.1"/>
    <property type="molecule type" value="Genomic_DNA"/>
</dbReference>
<dbReference type="Proteomes" id="UP000297729">
    <property type="component" value="Unassembled WGS sequence"/>
</dbReference>
<evidence type="ECO:0000313" key="11">
    <source>
        <dbReference type="EMBL" id="TFW27623.1"/>
    </source>
</evidence>
<gene>
    <name evidence="11" type="ORF">E4L98_06600</name>
</gene>
<dbReference type="OrthoDB" id="9781930at2"/>